<dbReference type="PANTHER" id="PTHR10907:SF47">
    <property type="entry name" value="REGUCALCIN"/>
    <property type="match status" value="1"/>
</dbReference>
<name>A0A4U1L6E5_9SPHN</name>
<dbReference type="RefSeq" id="WP_136943771.1">
    <property type="nucleotide sequence ID" value="NZ_SWKR01000002.1"/>
</dbReference>
<keyword evidence="3" id="KW-0862">Zinc</keyword>
<sequence>MRDDYAILVEAANRLGEGPAWMRRHDALFWVDIVAQRLWRRAASTGEVAHWDMPAPIGWIVERAGRDDFLIGLKSGVAALDLDPFAIHPVAAPEPDRPGNRLNDAKVDAAGRLWFGSKDDVGDAPSGALYRLDPDGALSRHDDGYIVTNGPAFSPDGRFLYHNDSGRGLVYRYARDDDGGISDRQVLITFEGDWGYPDGMTTDAEGGLWIAHWAGSRVSRFDPDGRLIRSWALPARNITSCAFGGEALDRLFVTSASLDSPGSPADGALFEIDPGVRGLPATPYGG</sequence>
<dbReference type="GO" id="GO:0019853">
    <property type="term" value="P:L-ascorbic acid biosynthetic process"/>
    <property type="evidence" value="ECO:0007669"/>
    <property type="project" value="TreeGrafter"/>
</dbReference>
<comment type="cofactor">
    <cofactor evidence="3">
        <name>Zn(2+)</name>
        <dbReference type="ChEBI" id="CHEBI:29105"/>
    </cofactor>
    <text evidence="3">Binds 1 divalent metal cation per subunit.</text>
</comment>
<comment type="caution">
    <text evidence="5">The sequence shown here is derived from an EMBL/GenBank/DDBJ whole genome shotgun (WGS) entry which is preliminary data.</text>
</comment>
<comment type="similarity">
    <text evidence="1">Belongs to the SMP-30/CGR1 family.</text>
</comment>
<dbReference type="PANTHER" id="PTHR10907">
    <property type="entry name" value="REGUCALCIN"/>
    <property type="match status" value="1"/>
</dbReference>
<dbReference type="EMBL" id="SWKR01000002">
    <property type="protein sequence ID" value="TKD51835.1"/>
    <property type="molecule type" value="Genomic_DNA"/>
</dbReference>
<dbReference type="InterPro" id="IPR013658">
    <property type="entry name" value="SGL"/>
</dbReference>
<dbReference type="Proteomes" id="UP000309138">
    <property type="component" value="Unassembled WGS sequence"/>
</dbReference>
<accession>A0A4U1L6E5</accession>
<dbReference type="InterPro" id="IPR011042">
    <property type="entry name" value="6-blade_b-propeller_TolB-like"/>
</dbReference>
<organism evidence="5 6">
    <name type="scientific">Sphingomonas baiyangensis</name>
    <dbReference type="NCBI Taxonomy" id="2572576"/>
    <lineage>
        <taxon>Bacteria</taxon>
        <taxon>Pseudomonadati</taxon>
        <taxon>Pseudomonadota</taxon>
        <taxon>Alphaproteobacteria</taxon>
        <taxon>Sphingomonadales</taxon>
        <taxon>Sphingomonadaceae</taxon>
        <taxon>Sphingomonas</taxon>
    </lineage>
</organism>
<dbReference type="GO" id="GO:0005509">
    <property type="term" value="F:calcium ion binding"/>
    <property type="evidence" value="ECO:0007669"/>
    <property type="project" value="TreeGrafter"/>
</dbReference>
<feature type="binding site" evidence="3">
    <location>
        <position position="103"/>
    </location>
    <ligand>
        <name>substrate</name>
    </ligand>
</feature>
<evidence type="ECO:0000313" key="6">
    <source>
        <dbReference type="Proteomes" id="UP000309138"/>
    </source>
</evidence>
<evidence type="ECO:0000259" key="4">
    <source>
        <dbReference type="Pfam" id="PF08450"/>
    </source>
</evidence>
<keyword evidence="6" id="KW-1185">Reference proteome</keyword>
<feature type="binding site" evidence="3">
    <location>
        <position position="17"/>
    </location>
    <ligand>
        <name>a divalent metal cation</name>
        <dbReference type="ChEBI" id="CHEBI:60240"/>
    </ligand>
</feature>
<dbReference type="OrthoDB" id="2633250at2"/>
<evidence type="ECO:0000313" key="5">
    <source>
        <dbReference type="EMBL" id="TKD51835.1"/>
    </source>
</evidence>
<evidence type="ECO:0000256" key="2">
    <source>
        <dbReference type="PIRSR" id="PIRSR605511-1"/>
    </source>
</evidence>
<evidence type="ECO:0000256" key="1">
    <source>
        <dbReference type="ARBA" id="ARBA00008853"/>
    </source>
</evidence>
<dbReference type="GO" id="GO:0004341">
    <property type="term" value="F:gluconolactonase activity"/>
    <property type="evidence" value="ECO:0007669"/>
    <property type="project" value="TreeGrafter"/>
</dbReference>
<feature type="binding site" evidence="3">
    <location>
        <position position="101"/>
    </location>
    <ligand>
        <name>substrate</name>
    </ligand>
</feature>
<evidence type="ECO:0000256" key="3">
    <source>
        <dbReference type="PIRSR" id="PIRSR605511-2"/>
    </source>
</evidence>
<protein>
    <submittedName>
        <fullName evidence="5">SMP-30/gluconolactonase/LRE family protein</fullName>
    </submittedName>
</protein>
<dbReference type="AlphaFoldDB" id="A0A4U1L6E5"/>
<gene>
    <name evidence="5" type="ORF">FBR43_14560</name>
</gene>
<dbReference type="InterPro" id="IPR005511">
    <property type="entry name" value="SMP-30"/>
</dbReference>
<reference evidence="5 6" key="1">
    <citation type="submission" date="2019-04" db="EMBL/GenBank/DDBJ databases">
        <authorList>
            <person name="Yang Y."/>
            <person name="Wei D."/>
        </authorList>
    </citation>
    <scope>NUCLEOTIDE SEQUENCE [LARGE SCALE GENOMIC DNA]</scope>
    <source>
        <strain evidence="5 6">L-1-4w-11</strain>
    </source>
</reference>
<dbReference type="SUPFAM" id="SSF63829">
    <property type="entry name" value="Calcium-dependent phosphotriesterase"/>
    <property type="match status" value="1"/>
</dbReference>
<dbReference type="Gene3D" id="2.120.10.30">
    <property type="entry name" value="TolB, C-terminal domain"/>
    <property type="match status" value="1"/>
</dbReference>
<keyword evidence="3" id="KW-0479">Metal-binding</keyword>
<proteinExistence type="inferred from homology"/>
<dbReference type="Pfam" id="PF08450">
    <property type="entry name" value="SGL"/>
    <property type="match status" value="1"/>
</dbReference>
<feature type="binding site" evidence="3">
    <location>
        <position position="198"/>
    </location>
    <ligand>
        <name>a divalent metal cation</name>
        <dbReference type="ChEBI" id="CHEBI:60240"/>
    </ligand>
</feature>
<feature type="active site" description="Proton donor/acceptor" evidence="2">
    <location>
        <position position="198"/>
    </location>
</feature>
<feature type="binding site" evidence="3">
    <location>
        <position position="149"/>
    </location>
    <ligand>
        <name>a divalent metal cation</name>
        <dbReference type="ChEBI" id="CHEBI:60240"/>
    </ligand>
</feature>
<dbReference type="PRINTS" id="PR01790">
    <property type="entry name" value="SMP30FAMILY"/>
</dbReference>
<feature type="domain" description="SMP-30/Gluconolactonase/LRE-like region" evidence="4">
    <location>
        <begin position="15"/>
        <end position="257"/>
    </location>
</feature>